<dbReference type="SUPFAM" id="SSF55653">
    <property type="entry name" value="Ribosomal protein L9 C-domain"/>
    <property type="match status" value="1"/>
</dbReference>
<evidence type="ECO:0000256" key="1">
    <source>
        <dbReference type="ARBA" id="ARBA00010605"/>
    </source>
</evidence>
<dbReference type="GO" id="GO:0019843">
    <property type="term" value="F:rRNA binding"/>
    <property type="evidence" value="ECO:0007669"/>
    <property type="project" value="UniProtKB-UniRule"/>
</dbReference>
<evidence type="ECO:0000256" key="6">
    <source>
        <dbReference type="ARBA" id="ARBA00035292"/>
    </source>
</evidence>
<gene>
    <name evidence="7" type="primary">rplI</name>
    <name evidence="10" type="ORF">DRP44_07355</name>
</gene>
<protein>
    <recommendedName>
        <fullName evidence="6 7">Large ribosomal subunit protein bL9</fullName>
    </recommendedName>
</protein>
<dbReference type="GO" id="GO:1990904">
    <property type="term" value="C:ribonucleoprotein complex"/>
    <property type="evidence" value="ECO:0007669"/>
    <property type="project" value="UniProtKB-KW"/>
</dbReference>
<dbReference type="InterPro" id="IPR020069">
    <property type="entry name" value="Ribosomal_bL9_C"/>
</dbReference>
<name>A0A660S5H4_UNCT6</name>
<dbReference type="InterPro" id="IPR000244">
    <property type="entry name" value="Ribosomal_bL9"/>
</dbReference>
<dbReference type="Gene3D" id="3.10.430.100">
    <property type="entry name" value="Ribosomal protein L9, C-terminal domain"/>
    <property type="match status" value="1"/>
</dbReference>
<dbReference type="PANTHER" id="PTHR21368">
    <property type="entry name" value="50S RIBOSOMAL PROTEIN L9"/>
    <property type="match status" value="1"/>
</dbReference>
<keyword evidence="2 7" id="KW-0699">rRNA-binding</keyword>
<dbReference type="AlphaFoldDB" id="A0A660S5H4"/>
<dbReference type="GO" id="GO:0003735">
    <property type="term" value="F:structural constituent of ribosome"/>
    <property type="evidence" value="ECO:0007669"/>
    <property type="project" value="InterPro"/>
</dbReference>
<evidence type="ECO:0000256" key="4">
    <source>
        <dbReference type="ARBA" id="ARBA00022980"/>
    </source>
</evidence>
<evidence type="ECO:0000256" key="7">
    <source>
        <dbReference type="HAMAP-Rule" id="MF_00503"/>
    </source>
</evidence>
<evidence type="ECO:0000259" key="9">
    <source>
        <dbReference type="PROSITE" id="PS00651"/>
    </source>
</evidence>
<dbReference type="FunFam" id="3.40.5.10:FF:000003">
    <property type="entry name" value="50S ribosomal protein L9"/>
    <property type="match status" value="1"/>
</dbReference>
<dbReference type="EMBL" id="QNBC01000121">
    <property type="protein sequence ID" value="RKX64944.1"/>
    <property type="molecule type" value="Genomic_DNA"/>
</dbReference>
<dbReference type="NCBIfam" id="TIGR00158">
    <property type="entry name" value="L9"/>
    <property type="match status" value="1"/>
</dbReference>
<dbReference type="Pfam" id="PF01281">
    <property type="entry name" value="Ribosomal_L9_N"/>
    <property type="match status" value="1"/>
</dbReference>
<dbReference type="Proteomes" id="UP000282321">
    <property type="component" value="Unassembled WGS sequence"/>
</dbReference>
<dbReference type="InterPro" id="IPR020594">
    <property type="entry name" value="Ribosomal_bL9_bac/chp"/>
</dbReference>
<evidence type="ECO:0000313" key="10">
    <source>
        <dbReference type="EMBL" id="RKX64944.1"/>
    </source>
</evidence>
<evidence type="ECO:0000256" key="8">
    <source>
        <dbReference type="SAM" id="Coils"/>
    </source>
</evidence>
<dbReference type="InterPro" id="IPR036935">
    <property type="entry name" value="Ribosomal_bL9_N_sf"/>
</dbReference>
<dbReference type="InterPro" id="IPR036791">
    <property type="entry name" value="Ribosomal_bL9_C_sf"/>
</dbReference>
<proteinExistence type="inferred from homology"/>
<dbReference type="PROSITE" id="PS00651">
    <property type="entry name" value="RIBOSOMAL_L9"/>
    <property type="match status" value="1"/>
</dbReference>
<dbReference type="Pfam" id="PF03948">
    <property type="entry name" value="Ribosomal_L9_C"/>
    <property type="match status" value="1"/>
</dbReference>
<evidence type="ECO:0000256" key="5">
    <source>
        <dbReference type="ARBA" id="ARBA00023274"/>
    </source>
</evidence>
<sequence length="147" mass="16462">MEIILLKEMEKLGNIGDVVKVKDGYARNFLLPKGYAIVANESNLKKVRHIISSAKKKLVKQKEDAEALKEALSKLSLTVTAKAGEEDKLYGSVTTADIEALLKKEGYEIDKKKIILEESIKKLGVYDVKIKIHPEVIATIKLWVVKE</sequence>
<comment type="function">
    <text evidence="7">Binds to the 23S rRNA.</text>
</comment>
<reference evidence="10 11" key="1">
    <citation type="submission" date="2018-06" db="EMBL/GenBank/DDBJ databases">
        <title>Extensive metabolic versatility and redundancy in microbially diverse, dynamic hydrothermal sediments.</title>
        <authorList>
            <person name="Dombrowski N."/>
            <person name="Teske A."/>
            <person name="Baker B.J."/>
        </authorList>
    </citation>
    <scope>NUCLEOTIDE SEQUENCE [LARGE SCALE GENOMIC DNA]</scope>
    <source>
        <strain evidence="10">B35_G9</strain>
    </source>
</reference>
<dbReference type="GO" id="GO:0006412">
    <property type="term" value="P:translation"/>
    <property type="evidence" value="ECO:0007669"/>
    <property type="project" value="UniProtKB-UniRule"/>
</dbReference>
<dbReference type="InterPro" id="IPR009027">
    <property type="entry name" value="Ribosomal_bL9/RNase_H1_N"/>
</dbReference>
<dbReference type="Gene3D" id="3.40.5.10">
    <property type="entry name" value="Ribosomal protein L9, N-terminal domain"/>
    <property type="match status" value="1"/>
</dbReference>
<feature type="domain" description="Ribosomal protein L9" evidence="9">
    <location>
        <begin position="13"/>
        <end position="40"/>
    </location>
</feature>
<dbReference type="SUPFAM" id="SSF55658">
    <property type="entry name" value="L9 N-domain-like"/>
    <property type="match status" value="1"/>
</dbReference>
<evidence type="ECO:0000256" key="2">
    <source>
        <dbReference type="ARBA" id="ARBA00022730"/>
    </source>
</evidence>
<keyword evidence="8" id="KW-0175">Coiled coil</keyword>
<comment type="caution">
    <text evidence="10">The sequence shown here is derived from an EMBL/GenBank/DDBJ whole genome shotgun (WGS) entry which is preliminary data.</text>
</comment>
<dbReference type="HAMAP" id="MF_00503">
    <property type="entry name" value="Ribosomal_bL9"/>
    <property type="match status" value="1"/>
</dbReference>
<comment type="similarity">
    <text evidence="1 7">Belongs to the bacterial ribosomal protein bL9 family.</text>
</comment>
<dbReference type="InterPro" id="IPR020070">
    <property type="entry name" value="Ribosomal_bL9_N"/>
</dbReference>
<organism evidence="10 11">
    <name type="scientific">candidate division TA06 bacterium</name>
    <dbReference type="NCBI Taxonomy" id="2250710"/>
    <lineage>
        <taxon>Bacteria</taxon>
        <taxon>Bacteria division TA06</taxon>
    </lineage>
</organism>
<evidence type="ECO:0000256" key="3">
    <source>
        <dbReference type="ARBA" id="ARBA00022884"/>
    </source>
</evidence>
<evidence type="ECO:0000313" key="11">
    <source>
        <dbReference type="Proteomes" id="UP000282321"/>
    </source>
</evidence>
<dbReference type="GO" id="GO:0005840">
    <property type="term" value="C:ribosome"/>
    <property type="evidence" value="ECO:0007669"/>
    <property type="project" value="UniProtKB-KW"/>
</dbReference>
<keyword evidence="5 7" id="KW-0687">Ribonucleoprotein</keyword>
<keyword evidence="3 7" id="KW-0694">RNA-binding</keyword>
<accession>A0A660S5H4</accession>
<feature type="coiled-coil region" evidence="8">
    <location>
        <begin position="51"/>
        <end position="78"/>
    </location>
</feature>
<keyword evidence="4 7" id="KW-0689">Ribosomal protein</keyword>
<dbReference type="FunFam" id="3.10.430.100:FF:000006">
    <property type="entry name" value="50S ribosomal protein L9"/>
    <property type="match status" value="1"/>
</dbReference>